<comment type="caution">
    <text evidence="6">The sequence shown here is derived from an EMBL/GenBank/DDBJ whole genome shotgun (WGS) entry which is preliminary data.</text>
</comment>
<sequence length="241" mass="26442">MPVAVEFNAVSFAYEQSMVLKEASLELVEQGFLLVLGPNGGGKTTFAKLLLGLIQPTSGRVKLFEQAPHCALSDIGYVPQITVTQSRLPIRVFDVVNFGLYKCKGLSHSQRRLRVMNALQTVGLSQLAKRKFSGLSGGERQRVLIARALVSSPRLILLDEPTANVDAQSKEQIYQLLSHLNAHATIVLITHDPNTSALPVSDIAFINRQVIHHKGPELTEQMLALSFGTTVEQLPRCANDY</sequence>
<evidence type="ECO:0000259" key="5">
    <source>
        <dbReference type="PROSITE" id="PS50893"/>
    </source>
</evidence>
<reference evidence="6 7" key="1">
    <citation type="submission" date="2019-03" db="EMBL/GenBank/DDBJ databases">
        <title>Genomic Encyclopedia of Type Strains, Phase IV (KMG-IV): sequencing the most valuable type-strain genomes for metagenomic binning, comparative biology and taxonomic classification.</title>
        <authorList>
            <person name="Goeker M."/>
        </authorList>
    </citation>
    <scope>NUCLEOTIDE SEQUENCE [LARGE SCALE GENOMIC DNA]</scope>
    <source>
        <strain evidence="6 7">DSM 18577</strain>
    </source>
</reference>
<evidence type="ECO:0000256" key="2">
    <source>
        <dbReference type="ARBA" id="ARBA00022448"/>
    </source>
</evidence>
<keyword evidence="7" id="KW-1185">Reference proteome</keyword>
<dbReference type="PROSITE" id="PS00211">
    <property type="entry name" value="ABC_TRANSPORTER_1"/>
    <property type="match status" value="1"/>
</dbReference>
<dbReference type="InterPro" id="IPR017871">
    <property type="entry name" value="ABC_transporter-like_CS"/>
</dbReference>
<dbReference type="SMART" id="SM00382">
    <property type="entry name" value="AAA"/>
    <property type="match status" value="1"/>
</dbReference>
<dbReference type="Gene3D" id="3.40.50.300">
    <property type="entry name" value="P-loop containing nucleotide triphosphate hydrolases"/>
    <property type="match status" value="1"/>
</dbReference>
<dbReference type="InterPro" id="IPR050153">
    <property type="entry name" value="Metal_Ion_Import_ABC"/>
</dbReference>
<dbReference type="GO" id="GO:0005524">
    <property type="term" value="F:ATP binding"/>
    <property type="evidence" value="ECO:0007669"/>
    <property type="project" value="UniProtKB-KW"/>
</dbReference>
<dbReference type="SUPFAM" id="SSF52540">
    <property type="entry name" value="P-loop containing nucleoside triphosphate hydrolases"/>
    <property type="match status" value="1"/>
</dbReference>
<dbReference type="AlphaFoldDB" id="A0A4R1K1P0"/>
<name>A0A4R1K1P0_9GAMM</name>
<organism evidence="6 7">
    <name type="scientific">Celerinatantimonas diazotrophica</name>
    <dbReference type="NCBI Taxonomy" id="412034"/>
    <lineage>
        <taxon>Bacteria</taxon>
        <taxon>Pseudomonadati</taxon>
        <taxon>Pseudomonadota</taxon>
        <taxon>Gammaproteobacteria</taxon>
        <taxon>Celerinatantimonadaceae</taxon>
        <taxon>Celerinatantimonas</taxon>
    </lineage>
</organism>
<keyword evidence="4 6" id="KW-0067">ATP-binding</keyword>
<dbReference type="GO" id="GO:0016887">
    <property type="term" value="F:ATP hydrolysis activity"/>
    <property type="evidence" value="ECO:0007669"/>
    <property type="project" value="InterPro"/>
</dbReference>
<keyword evidence="3" id="KW-0547">Nucleotide-binding</keyword>
<dbReference type="PANTHER" id="PTHR42734">
    <property type="entry name" value="METAL TRANSPORT SYSTEM ATP-BINDING PROTEIN TM_0124-RELATED"/>
    <property type="match status" value="1"/>
</dbReference>
<evidence type="ECO:0000256" key="4">
    <source>
        <dbReference type="ARBA" id="ARBA00022840"/>
    </source>
</evidence>
<dbReference type="PROSITE" id="PS50893">
    <property type="entry name" value="ABC_TRANSPORTER_2"/>
    <property type="match status" value="1"/>
</dbReference>
<evidence type="ECO:0000313" key="7">
    <source>
        <dbReference type="Proteomes" id="UP000295565"/>
    </source>
</evidence>
<proteinExistence type="inferred from homology"/>
<feature type="domain" description="ABC transporter" evidence="5">
    <location>
        <begin position="5"/>
        <end position="233"/>
    </location>
</feature>
<dbReference type="PANTHER" id="PTHR42734:SF17">
    <property type="entry name" value="METAL TRANSPORT SYSTEM ATP-BINDING PROTEIN TM_0124-RELATED"/>
    <property type="match status" value="1"/>
</dbReference>
<dbReference type="Proteomes" id="UP000295565">
    <property type="component" value="Unassembled WGS sequence"/>
</dbReference>
<dbReference type="RefSeq" id="WP_131912435.1">
    <property type="nucleotide sequence ID" value="NZ_OU594967.1"/>
</dbReference>
<dbReference type="OrthoDB" id="9802264at2"/>
<evidence type="ECO:0000256" key="3">
    <source>
        <dbReference type="ARBA" id="ARBA00022741"/>
    </source>
</evidence>
<accession>A0A4R1K1P0</accession>
<dbReference type="EMBL" id="SMGD01000012">
    <property type="protein sequence ID" value="TCK57904.1"/>
    <property type="molecule type" value="Genomic_DNA"/>
</dbReference>
<evidence type="ECO:0000256" key="1">
    <source>
        <dbReference type="ARBA" id="ARBA00005417"/>
    </source>
</evidence>
<dbReference type="InterPro" id="IPR003593">
    <property type="entry name" value="AAA+_ATPase"/>
</dbReference>
<comment type="similarity">
    <text evidence="1">Belongs to the ABC transporter superfamily.</text>
</comment>
<evidence type="ECO:0000313" key="6">
    <source>
        <dbReference type="EMBL" id="TCK57904.1"/>
    </source>
</evidence>
<dbReference type="InterPro" id="IPR027417">
    <property type="entry name" value="P-loop_NTPase"/>
</dbReference>
<dbReference type="Pfam" id="PF00005">
    <property type="entry name" value="ABC_tran"/>
    <property type="match status" value="1"/>
</dbReference>
<gene>
    <name evidence="6" type="ORF">EV690_1606</name>
</gene>
<keyword evidence="2" id="KW-0813">Transport</keyword>
<dbReference type="InterPro" id="IPR003439">
    <property type="entry name" value="ABC_transporter-like_ATP-bd"/>
</dbReference>
<protein>
    <submittedName>
        <fullName evidence="6">Zinc transport system ATP-binding protein</fullName>
    </submittedName>
</protein>